<proteinExistence type="predicted"/>
<dbReference type="EMBL" id="JBBMEU010000033">
    <property type="protein sequence ID" value="MEQ2422423.1"/>
    <property type="molecule type" value="Genomic_DNA"/>
</dbReference>
<dbReference type="RefSeq" id="WP_349173573.1">
    <property type="nucleotide sequence ID" value="NZ_JBBMEU010000033.1"/>
</dbReference>
<protein>
    <recommendedName>
        <fullName evidence="3">C2H2-type domain-containing protein</fullName>
    </recommendedName>
</protein>
<sequence length="85" mass="9685">MKAKYFCEKCGSRYNTAEEAEKCEAQHGHIVVAHVIPGKVYSCGALCPDEVYVKFRNYKGEEKAAKYGFACYENVDFEAVKKIYE</sequence>
<reference evidence="1 2" key="1">
    <citation type="submission" date="2024-03" db="EMBL/GenBank/DDBJ databases">
        <title>Human intestinal bacterial collection.</title>
        <authorList>
            <person name="Pauvert C."/>
            <person name="Hitch T.C.A."/>
            <person name="Clavel T."/>
        </authorList>
    </citation>
    <scope>NUCLEOTIDE SEQUENCE [LARGE SCALE GENOMIC DNA]</scope>
    <source>
        <strain evidence="1 2">CLA-AA-H81</strain>
    </source>
</reference>
<organism evidence="1 2">
    <name type="scientific">Megasphaera intestinihominis</name>
    <dbReference type="NCBI Taxonomy" id="3133159"/>
    <lineage>
        <taxon>Bacteria</taxon>
        <taxon>Bacillati</taxon>
        <taxon>Bacillota</taxon>
        <taxon>Negativicutes</taxon>
        <taxon>Veillonellales</taxon>
        <taxon>Veillonellaceae</taxon>
        <taxon>Megasphaera</taxon>
    </lineage>
</organism>
<dbReference type="Proteomes" id="UP001433088">
    <property type="component" value="Unassembled WGS sequence"/>
</dbReference>
<evidence type="ECO:0008006" key="3">
    <source>
        <dbReference type="Google" id="ProtNLM"/>
    </source>
</evidence>
<comment type="caution">
    <text evidence="1">The sequence shown here is derived from an EMBL/GenBank/DDBJ whole genome shotgun (WGS) entry which is preliminary data.</text>
</comment>
<evidence type="ECO:0000313" key="2">
    <source>
        <dbReference type="Proteomes" id="UP001433088"/>
    </source>
</evidence>
<evidence type="ECO:0000313" key="1">
    <source>
        <dbReference type="EMBL" id="MEQ2422423.1"/>
    </source>
</evidence>
<name>A0ABV1CW99_9FIRM</name>
<accession>A0ABV1CW99</accession>
<keyword evidence="2" id="KW-1185">Reference proteome</keyword>
<gene>
    <name evidence="1" type="ORF">WMO23_06710</name>
</gene>